<dbReference type="AlphaFoldDB" id="A0A1B1B183"/>
<dbReference type="EMBL" id="CP016279">
    <property type="protein sequence ID" value="ANP52588.1"/>
    <property type="molecule type" value="Genomic_DNA"/>
</dbReference>
<evidence type="ECO:0000313" key="2">
    <source>
        <dbReference type="EMBL" id="ANP52588.1"/>
    </source>
</evidence>
<feature type="region of interest" description="Disordered" evidence="1">
    <location>
        <begin position="57"/>
        <end position="79"/>
    </location>
</feature>
<evidence type="ECO:0000256" key="1">
    <source>
        <dbReference type="SAM" id="MobiDB-lite"/>
    </source>
</evidence>
<feature type="region of interest" description="Disordered" evidence="1">
    <location>
        <begin position="94"/>
        <end position="121"/>
    </location>
</feature>
<gene>
    <name evidence="2" type="ORF">AVL59_26335</name>
</gene>
<feature type="compositionally biased region" description="Basic residues" evidence="1">
    <location>
        <begin position="15"/>
        <end position="28"/>
    </location>
</feature>
<proteinExistence type="predicted"/>
<organism evidence="2 3">
    <name type="scientific">Streptomyces griseochromogenes</name>
    <dbReference type="NCBI Taxonomy" id="68214"/>
    <lineage>
        <taxon>Bacteria</taxon>
        <taxon>Bacillati</taxon>
        <taxon>Actinomycetota</taxon>
        <taxon>Actinomycetes</taxon>
        <taxon>Kitasatosporales</taxon>
        <taxon>Streptomycetaceae</taxon>
        <taxon>Streptomyces</taxon>
    </lineage>
</organism>
<protein>
    <submittedName>
        <fullName evidence="2">Uncharacterized protein</fullName>
    </submittedName>
</protein>
<dbReference type="KEGG" id="sgs:AVL59_26335"/>
<dbReference type="Proteomes" id="UP000092659">
    <property type="component" value="Chromosome"/>
</dbReference>
<evidence type="ECO:0000313" key="3">
    <source>
        <dbReference type="Proteomes" id="UP000092659"/>
    </source>
</evidence>
<name>A0A1B1B183_9ACTN</name>
<feature type="region of interest" description="Disordered" evidence="1">
    <location>
        <begin position="1"/>
        <end position="29"/>
    </location>
</feature>
<feature type="compositionally biased region" description="Basic residues" evidence="1">
    <location>
        <begin position="110"/>
        <end position="121"/>
    </location>
</feature>
<feature type="compositionally biased region" description="Gly residues" evidence="1">
    <location>
        <begin position="61"/>
        <end position="70"/>
    </location>
</feature>
<sequence length="121" mass="12939">MDGPGRPAEKTVRGGAHRGRPGGARMRHDKAEAMNRGIHREGGHRITGRQHRCLRGHLTPGCGGDRGAGETGPSVPSAWHRVPAHRIGAWGVRGRQATPGVPQAVERQAPHRSARIAARRA</sequence>
<accession>A0A1B1B183</accession>
<reference evidence="2 3" key="1">
    <citation type="submission" date="2016-06" db="EMBL/GenBank/DDBJ databases">
        <title>Complete genome sequence of Streptomyces griseochromogenes ATCC 14511, the Blasticidin S producer.</title>
        <authorList>
            <person name="Wu L."/>
        </authorList>
    </citation>
    <scope>NUCLEOTIDE SEQUENCE [LARGE SCALE GENOMIC DNA]</scope>
    <source>
        <strain evidence="2 3">ATCC 14511</strain>
    </source>
</reference>